<dbReference type="OrthoDB" id="10058901at2759"/>
<feature type="signal peptide" evidence="1">
    <location>
        <begin position="1"/>
        <end position="19"/>
    </location>
</feature>
<accession>A0A1Y2AYQ7</accession>
<reference evidence="2 3" key="1">
    <citation type="submission" date="2016-07" db="EMBL/GenBank/DDBJ databases">
        <title>Pervasive Adenine N6-methylation of Active Genes in Fungi.</title>
        <authorList>
            <consortium name="DOE Joint Genome Institute"/>
            <person name="Mondo S.J."/>
            <person name="Dannebaum R.O."/>
            <person name="Kuo R.C."/>
            <person name="Labutti K."/>
            <person name="Haridas S."/>
            <person name="Kuo A."/>
            <person name="Salamov A."/>
            <person name="Ahrendt S.R."/>
            <person name="Lipzen A."/>
            <person name="Sullivan W."/>
            <person name="Andreopoulos W.B."/>
            <person name="Clum A."/>
            <person name="Lindquist E."/>
            <person name="Daum C."/>
            <person name="Ramamoorthy G.K."/>
            <person name="Gryganskyi A."/>
            <person name="Culley D."/>
            <person name="Magnuson J.K."/>
            <person name="James T.Y."/>
            <person name="O'Malley M.A."/>
            <person name="Stajich J.E."/>
            <person name="Spatafora J.W."/>
            <person name="Visel A."/>
            <person name="Grigoriev I.V."/>
        </authorList>
    </citation>
    <scope>NUCLEOTIDE SEQUENCE [LARGE SCALE GENOMIC DNA]</scope>
    <source>
        <strain evidence="2 3">JEL800</strain>
    </source>
</reference>
<sequence>MWSLLVFASFCVFPLTASGQVFQNGSSERLVSARGSHLSARQSYNDQVLGVGTDNSIYYKPTVDAFHWISLMGPARGIDLVQLADLSWLVVATDNSVWLCPGISFWYSCTIVPNSGKIKSIDLLKDKQTWIGVGMDNLLYTRNGLTGTWNVVPNSGFVLDITVLSNGVLLGTGPDQKLYSKQTLNDPWVFRGNCCVLRTSALPDGSILGIGPDLVVYKIASLGATWYKVPNSERVISVAYYADLRPFQVFVGIAPDNTLWIKKVASASSPWVQLPSDIRALDIIQMMMNSFIVVATDYQLYLCDSLFSSARCISAPNSGKVKSIAFADKDTIVGVGLDNQLYKRPADILKSGSRWTLVPNSGTVVDISNINSGVLVGTGPDNQLYKKKNLESPWEFIGGCCVMSTAGYVEGLYGVGTDGAMYTKNDLNTDWVLVPNSGTWIGDSENNQNATLLTDTEPDAPPGYAPPSYDHNLSDIGLPLYGMADLAKPLVFSQFHFKSRYRLKDYKYHNAH</sequence>
<comment type="caution">
    <text evidence="2">The sequence shown here is derived from an EMBL/GenBank/DDBJ whole genome shotgun (WGS) entry which is preliminary data.</text>
</comment>
<evidence type="ECO:0000256" key="1">
    <source>
        <dbReference type="SAM" id="SignalP"/>
    </source>
</evidence>
<gene>
    <name evidence="2" type="ORF">BCR33DRAFT_802662</name>
</gene>
<evidence type="ECO:0000313" key="2">
    <source>
        <dbReference type="EMBL" id="ORY27430.1"/>
    </source>
</evidence>
<organism evidence="2 3">
    <name type="scientific">Rhizoclosmatium globosum</name>
    <dbReference type="NCBI Taxonomy" id="329046"/>
    <lineage>
        <taxon>Eukaryota</taxon>
        <taxon>Fungi</taxon>
        <taxon>Fungi incertae sedis</taxon>
        <taxon>Chytridiomycota</taxon>
        <taxon>Chytridiomycota incertae sedis</taxon>
        <taxon>Chytridiomycetes</taxon>
        <taxon>Chytridiales</taxon>
        <taxon>Chytriomycetaceae</taxon>
        <taxon>Rhizoclosmatium</taxon>
    </lineage>
</organism>
<keyword evidence="1" id="KW-0732">Signal</keyword>
<evidence type="ECO:0000313" key="3">
    <source>
        <dbReference type="Proteomes" id="UP000193642"/>
    </source>
</evidence>
<dbReference type="EMBL" id="MCGO01000102">
    <property type="protein sequence ID" value="ORY27430.1"/>
    <property type="molecule type" value="Genomic_DNA"/>
</dbReference>
<feature type="chain" id="PRO_5013141529" evidence="1">
    <location>
        <begin position="20"/>
        <end position="512"/>
    </location>
</feature>
<dbReference type="AlphaFoldDB" id="A0A1Y2AYQ7"/>
<name>A0A1Y2AYQ7_9FUNG</name>
<dbReference type="Proteomes" id="UP000193642">
    <property type="component" value="Unassembled WGS sequence"/>
</dbReference>
<protein>
    <submittedName>
        <fullName evidence="2">Uncharacterized protein</fullName>
    </submittedName>
</protein>
<proteinExistence type="predicted"/>
<keyword evidence="3" id="KW-1185">Reference proteome</keyword>